<dbReference type="OrthoDB" id="423960at2"/>
<reference evidence="1 3" key="1">
    <citation type="submission" date="2016-10" db="EMBL/GenBank/DDBJ databases">
        <title>Draft genome sequences of four alkaliphilic bacteria belonging to the Anaerobacillus genus.</title>
        <authorList>
            <person name="Bassil N.M."/>
            <person name="Lloyd J.R."/>
        </authorList>
    </citation>
    <scope>NUCLEOTIDE SEQUENCE [LARGE SCALE GENOMIC DNA]</scope>
    <source>
        <strain evidence="1 3">NB2006</strain>
    </source>
</reference>
<keyword evidence="3" id="KW-1185">Reference proteome</keyword>
<name>A0A1S2MGG8_9BACI</name>
<dbReference type="Proteomes" id="UP000180175">
    <property type="component" value="Chromosome"/>
</dbReference>
<dbReference type="RefSeq" id="WP_071315390.1">
    <property type="nucleotide sequence ID" value="NZ_CP063356.2"/>
</dbReference>
<reference evidence="2 3" key="2">
    <citation type="journal article" date="2017" name="Genome Announc.">
        <title>Draft Genome Sequences of Four Alkaliphilic Bacteria Belonging to the Anaerobacillus Genus.</title>
        <authorList>
            <person name="Bassil N.M."/>
            <person name="Lloyd J.R."/>
        </authorList>
    </citation>
    <scope>NUCLEOTIDE SEQUENCE [LARGE SCALE GENOMIC DNA]</scope>
    <source>
        <strain evidence="2 3">NB2006</strain>
    </source>
</reference>
<evidence type="ECO:0000313" key="2">
    <source>
        <dbReference type="EMBL" id="QOY37345.1"/>
    </source>
</evidence>
<reference evidence="2" key="4">
    <citation type="submission" date="2020-10" db="EMBL/GenBank/DDBJ databases">
        <authorList>
            <person name="Bassil N.M."/>
            <person name="Lloyd J.R."/>
        </authorList>
    </citation>
    <scope>NUCLEOTIDE SEQUENCE</scope>
    <source>
        <strain evidence="2">NB2006</strain>
    </source>
</reference>
<proteinExistence type="predicted"/>
<dbReference type="KEGG" id="aia:AWH56_006870"/>
<accession>A0A1S2MGG8</accession>
<dbReference type="AlphaFoldDB" id="A0A1S2MGG8"/>
<sequence>MKPKSHSSINNVVPFATSEYSSTSSLPNVVVSSSESKRRIEELEKFVEEVMIKGIDYGLIDGFSKPTLLKPGAEKLCDVFGFSKSVDVVNRIEQWNTGIFAYEVKMTLTRKDNGIIEAEGLGSCNSKEAAFQQQNPFTIVNTVLKMAKKRALIDAVLSATRSSGIFTQDIEDFPKQPSIKGGDELATKYQLQTIFRIVAELNMRPEVAKEMMQMMYQVDHSTKLTKKQASNFIQDLLQLKDVSKEMKELEKQQYNQ</sequence>
<gene>
    <name evidence="2" type="ORF">AWH56_006870</name>
    <name evidence="1" type="ORF">AWH56_00960</name>
</gene>
<protein>
    <submittedName>
        <fullName evidence="1">Uncharacterized protein</fullName>
    </submittedName>
</protein>
<organism evidence="1 3">
    <name type="scientific">Anaerobacillus isosaccharinicus</name>
    <dbReference type="NCBI Taxonomy" id="1532552"/>
    <lineage>
        <taxon>Bacteria</taxon>
        <taxon>Bacillati</taxon>
        <taxon>Bacillota</taxon>
        <taxon>Bacilli</taxon>
        <taxon>Bacillales</taxon>
        <taxon>Bacillaceae</taxon>
        <taxon>Anaerobacillus</taxon>
    </lineage>
</organism>
<dbReference type="EMBL" id="CP063356">
    <property type="protein sequence ID" value="QOY37345.1"/>
    <property type="molecule type" value="Genomic_DNA"/>
</dbReference>
<reference evidence="2 3" key="3">
    <citation type="journal article" date="2019" name="Int. J. Syst. Evol. Microbiol.">
        <title>Anaerobacillus isosaccharinicus sp. nov., an alkaliphilic bacterium which degrades isosaccharinic acid.</title>
        <authorList>
            <person name="Bassil N.M."/>
            <person name="Lloyd J.R."/>
        </authorList>
    </citation>
    <scope>NUCLEOTIDE SEQUENCE [LARGE SCALE GENOMIC DNA]</scope>
    <source>
        <strain evidence="2 3">NB2006</strain>
    </source>
</reference>
<evidence type="ECO:0000313" key="1">
    <source>
        <dbReference type="EMBL" id="OIJ23483.1"/>
    </source>
</evidence>
<evidence type="ECO:0000313" key="3">
    <source>
        <dbReference type="Proteomes" id="UP000180175"/>
    </source>
</evidence>
<dbReference type="EMBL" id="LQXD01000001">
    <property type="protein sequence ID" value="OIJ23483.1"/>
    <property type="molecule type" value="Genomic_DNA"/>
</dbReference>